<comment type="caution">
    <text evidence="12">The sequence shown here is derived from an EMBL/GenBank/DDBJ whole genome shotgun (WGS) entry which is preliminary data.</text>
</comment>
<dbReference type="PRINTS" id="PR00783">
    <property type="entry name" value="MINTRINSICP"/>
</dbReference>
<dbReference type="PANTHER" id="PTHR19139:SF199">
    <property type="entry name" value="MIP17260P"/>
    <property type="match status" value="1"/>
</dbReference>
<keyword evidence="5" id="KW-0677">Repeat</keyword>
<protein>
    <submittedName>
        <fullName evidence="12">Aquaporin-like protein</fullName>
    </submittedName>
</protein>
<gene>
    <name evidence="12" type="ORF">B0T17DRAFT_648771</name>
</gene>
<dbReference type="AlphaFoldDB" id="A0AA39WCE4"/>
<dbReference type="PANTHER" id="PTHR19139">
    <property type="entry name" value="AQUAPORIN TRANSPORTER"/>
    <property type="match status" value="1"/>
</dbReference>
<evidence type="ECO:0000256" key="4">
    <source>
        <dbReference type="ARBA" id="ARBA00022692"/>
    </source>
</evidence>
<proteinExistence type="inferred from homology"/>
<keyword evidence="13" id="KW-1185">Reference proteome</keyword>
<evidence type="ECO:0000256" key="8">
    <source>
        <dbReference type="ARBA" id="ARBA00034651"/>
    </source>
</evidence>
<evidence type="ECO:0000313" key="12">
    <source>
        <dbReference type="EMBL" id="KAK0612505.1"/>
    </source>
</evidence>
<keyword evidence="7 11" id="KW-0472">Membrane</keyword>
<evidence type="ECO:0000256" key="1">
    <source>
        <dbReference type="ARBA" id="ARBA00004141"/>
    </source>
</evidence>
<dbReference type="InterPro" id="IPR023271">
    <property type="entry name" value="Aquaporin-like"/>
</dbReference>
<feature type="transmembrane region" description="Helical" evidence="11">
    <location>
        <begin position="137"/>
        <end position="156"/>
    </location>
</feature>
<comment type="subcellular location">
    <subcellularLocation>
        <location evidence="1">Membrane</location>
        <topology evidence="1">Multi-pass membrane protein</topology>
    </subcellularLocation>
</comment>
<keyword evidence="6 11" id="KW-1133">Transmembrane helix</keyword>
<evidence type="ECO:0000256" key="7">
    <source>
        <dbReference type="ARBA" id="ARBA00023136"/>
    </source>
</evidence>
<evidence type="ECO:0000256" key="11">
    <source>
        <dbReference type="SAM" id="Phobius"/>
    </source>
</evidence>
<evidence type="ECO:0000256" key="5">
    <source>
        <dbReference type="ARBA" id="ARBA00022737"/>
    </source>
</evidence>
<feature type="transmembrane region" description="Helical" evidence="11">
    <location>
        <begin position="176"/>
        <end position="195"/>
    </location>
</feature>
<comment type="catalytic activity">
    <reaction evidence="8">
        <text>H2O(in) = H2O(out)</text>
        <dbReference type="Rhea" id="RHEA:29667"/>
        <dbReference type="ChEBI" id="CHEBI:15377"/>
    </reaction>
</comment>
<dbReference type="GO" id="GO:0005886">
    <property type="term" value="C:plasma membrane"/>
    <property type="evidence" value="ECO:0007669"/>
    <property type="project" value="TreeGrafter"/>
</dbReference>
<feature type="region of interest" description="Disordered" evidence="10">
    <location>
        <begin position="305"/>
        <end position="334"/>
    </location>
</feature>
<evidence type="ECO:0000256" key="9">
    <source>
        <dbReference type="RuleBase" id="RU000477"/>
    </source>
</evidence>
<dbReference type="InterPro" id="IPR034294">
    <property type="entry name" value="Aquaporin_transptr"/>
</dbReference>
<dbReference type="Pfam" id="PF00230">
    <property type="entry name" value="MIP"/>
    <property type="match status" value="1"/>
</dbReference>
<feature type="compositionally biased region" description="Gly residues" evidence="10">
    <location>
        <begin position="325"/>
        <end position="334"/>
    </location>
</feature>
<evidence type="ECO:0000313" key="13">
    <source>
        <dbReference type="Proteomes" id="UP001174934"/>
    </source>
</evidence>
<reference evidence="12" key="1">
    <citation type="submission" date="2023-06" db="EMBL/GenBank/DDBJ databases">
        <title>Genome-scale phylogeny and comparative genomics of the fungal order Sordariales.</title>
        <authorList>
            <consortium name="Lawrence Berkeley National Laboratory"/>
            <person name="Hensen N."/>
            <person name="Bonometti L."/>
            <person name="Westerberg I."/>
            <person name="Brannstrom I.O."/>
            <person name="Guillou S."/>
            <person name="Cros-Aarteil S."/>
            <person name="Calhoun S."/>
            <person name="Haridas S."/>
            <person name="Kuo A."/>
            <person name="Mondo S."/>
            <person name="Pangilinan J."/>
            <person name="Riley R."/>
            <person name="LaButti K."/>
            <person name="Andreopoulos B."/>
            <person name="Lipzen A."/>
            <person name="Chen C."/>
            <person name="Yanf M."/>
            <person name="Daum C."/>
            <person name="Ng V."/>
            <person name="Clum A."/>
            <person name="Steindorff A."/>
            <person name="Ohm R."/>
            <person name="Martin F."/>
            <person name="Silar P."/>
            <person name="Natvig D."/>
            <person name="Lalanne C."/>
            <person name="Gautier V."/>
            <person name="Ament-velasquez S.L."/>
            <person name="Kruys A."/>
            <person name="Hutchinson M.I."/>
            <person name="Powell A.J."/>
            <person name="Barry K."/>
            <person name="Miller A.N."/>
            <person name="Grigoriev I.V."/>
            <person name="Debuchy R."/>
            <person name="Gladieux P."/>
            <person name="Thoren M.H."/>
            <person name="Johannesson H."/>
        </authorList>
    </citation>
    <scope>NUCLEOTIDE SEQUENCE</scope>
    <source>
        <strain evidence="12">SMH3391-2</strain>
    </source>
</reference>
<dbReference type="SUPFAM" id="SSF81338">
    <property type="entry name" value="Aquaporin-like"/>
    <property type="match status" value="1"/>
</dbReference>
<dbReference type="Proteomes" id="UP001174934">
    <property type="component" value="Unassembled WGS sequence"/>
</dbReference>
<name>A0AA39WCE4_9PEZI</name>
<keyword evidence="4 9" id="KW-0812">Transmembrane</keyword>
<sequence length="334" mass="34785">MRPSKFRFLSSTSAVSGASSQGSQPIHSSSSKLPMLSLADNTRNNAVAGLGEFVGTFLFLFFSFAGTQIANTPAPVPSDTPSLPNSSNLLFISLAFGASLMANVWAFYRITGGLFNPSVTIALFLVGGLPALRSAVVIAAQLLGGLAAAGVVSALFPGPMAVDTLLGGGATVVQGLFIEVFLTAELVFVIIMVAVEKHKSTFLAPVAIGVAFFLAELTGVYYTGGSLNLARSLGPAIVNRSFPGYFWIYVVGPGLGSLLASGFYALLRHLRYEGCNPGQDWNDLEKMESQKRDFALRSNARDAAHHANGATNGSVPDGATNGNANGHGHGVLQV</sequence>
<comment type="similarity">
    <text evidence="2 9">Belongs to the MIP/aquaporin (TC 1.A.8) family.</text>
</comment>
<dbReference type="InterPro" id="IPR000425">
    <property type="entry name" value="MIP"/>
</dbReference>
<keyword evidence="3 9" id="KW-0813">Transport</keyword>
<organism evidence="12 13">
    <name type="scientific">Bombardia bombarda</name>
    <dbReference type="NCBI Taxonomy" id="252184"/>
    <lineage>
        <taxon>Eukaryota</taxon>
        <taxon>Fungi</taxon>
        <taxon>Dikarya</taxon>
        <taxon>Ascomycota</taxon>
        <taxon>Pezizomycotina</taxon>
        <taxon>Sordariomycetes</taxon>
        <taxon>Sordariomycetidae</taxon>
        <taxon>Sordariales</taxon>
        <taxon>Lasiosphaeriaceae</taxon>
        <taxon>Bombardia</taxon>
    </lineage>
</organism>
<dbReference type="Gene3D" id="1.20.1080.10">
    <property type="entry name" value="Glycerol uptake facilitator protein"/>
    <property type="match status" value="1"/>
</dbReference>
<dbReference type="GO" id="GO:0015250">
    <property type="term" value="F:water channel activity"/>
    <property type="evidence" value="ECO:0007669"/>
    <property type="project" value="TreeGrafter"/>
</dbReference>
<evidence type="ECO:0000256" key="6">
    <source>
        <dbReference type="ARBA" id="ARBA00022989"/>
    </source>
</evidence>
<feature type="transmembrane region" description="Helical" evidence="11">
    <location>
        <begin position="244"/>
        <end position="267"/>
    </location>
</feature>
<feature type="transmembrane region" description="Helical" evidence="11">
    <location>
        <begin position="114"/>
        <end position="132"/>
    </location>
</feature>
<accession>A0AA39WCE4</accession>
<evidence type="ECO:0000256" key="3">
    <source>
        <dbReference type="ARBA" id="ARBA00022448"/>
    </source>
</evidence>
<feature type="transmembrane region" description="Helical" evidence="11">
    <location>
        <begin position="202"/>
        <end position="224"/>
    </location>
</feature>
<dbReference type="EMBL" id="JAULSR010000009">
    <property type="protein sequence ID" value="KAK0612505.1"/>
    <property type="molecule type" value="Genomic_DNA"/>
</dbReference>
<dbReference type="FunFam" id="1.20.1080.10:FF:000014">
    <property type="entry name" value="Aquaporin 1"/>
    <property type="match status" value="1"/>
</dbReference>
<evidence type="ECO:0000256" key="2">
    <source>
        <dbReference type="ARBA" id="ARBA00006175"/>
    </source>
</evidence>
<feature type="transmembrane region" description="Helical" evidence="11">
    <location>
        <begin position="46"/>
        <end position="67"/>
    </location>
</feature>
<evidence type="ECO:0000256" key="10">
    <source>
        <dbReference type="SAM" id="MobiDB-lite"/>
    </source>
</evidence>